<organism evidence="1 2">
    <name type="scientific">Lysinibacillus contaminans</name>
    <dbReference type="NCBI Taxonomy" id="1293441"/>
    <lineage>
        <taxon>Bacteria</taxon>
        <taxon>Bacillati</taxon>
        <taxon>Bacillota</taxon>
        <taxon>Bacilli</taxon>
        <taxon>Bacillales</taxon>
        <taxon>Bacillaceae</taxon>
        <taxon>Lysinibacillus</taxon>
    </lineage>
</organism>
<reference evidence="2" key="1">
    <citation type="submission" date="2015-07" db="EMBL/GenBank/DDBJ databases">
        <title>Fjat-14205 dsm 2895.</title>
        <authorList>
            <person name="Liu B."/>
            <person name="Wang J."/>
            <person name="Zhu Y."/>
            <person name="Liu G."/>
            <person name="Chen Q."/>
            <person name="Chen Z."/>
            <person name="Lan J."/>
            <person name="Che J."/>
            <person name="Ge C."/>
            <person name="Shi H."/>
            <person name="Pan Z."/>
            <person name="Liu X."/>
        </authorList>
    </citation>
    <scope>NUCLEOTIDE SEQUENCE [LARGE SCALE GENOMIC DNA]</scope>
    <source>
        <strain evidence="2">DSM 25560</strain>
    </source>
</reference>
<protein>
    <recommendedName>
        <fullName evidence="3">Zinc-finger domain-containing protein</fullName>
    </recommendedName>
</protein>
<keyword evidence="2" id="KW-1185">Reference proteome</keyword>
<gene>
    <name evidence="1" type="ORF">AEA09_10300</name>
</gene>
<dbReference type="RefSeq" id="WP_053583746.1">
    <property type="nucleotide sequence ID" value="NZ_LGRV01000003.1"/>
</dbReference>
<proteinExistence type="predicted"/>
<dbReference type="EMBL" id="LGRV01000003">
    <property type="protein sequence ID" value="KOS68894.1"/>
    <property type="molecule type" value="Genomic_DNA"/>
</dbReference>
<comment type="caution">
    <text evidence="1">The sequence shown here is derived from an EMBL/GenBank/DDBJ whole genome shotgun (WGS) entry which is preliminary data.</text>
</comment>
<name>A0ABR5K3H1_9BACI</name>
<dbReference type="Pfam" id="PF10782">
    <property type="entry name" value="zf-C2HCIx2C"/>
    <property type="match status" value="1"/>
</dbReference>
<accession>A0ABR5K3H1</accession>
<dbReference type="InterPro" id="IPR019718">
    <property type="entry name" value="DUF2602"/>
</dbReference>
<evidence type="ECO:0000313" key="2">
    <source>
        <dbReference type="Proteomes" id="UP000050668"/>
    </source>
</evidence>
<dbReference type="Proteomes" id="UP000050668">
    <property type="component" value="Unassembled WGS sequence"/>
</dbReference>
<evidence type="ECO:0008006" key="3">
    <source>
        <dbReference type="Google" id="ProtNLM"/>
    </source>
</evidence>
<evidence type="ECO:0000313" key="1">
    <source>
        <dbReference type="EMBL" id="KOS68894.1"/>
    </source>
</evidence>
<sequence length="66" mass="7681">MDKVTVMKDIDELHDTYCGDCLVIKQLRKDRGKTRAHRFCITSCTVGEQLQFLGEELMKVYKAEEI</sequence>